<dbReference type="EMBL" id="BGZK01000709">
    <property type="protein sequence ID" value="GBP57143.1"/>
    <property type="molecule type" value="Genomic_DNA"/>
</dbReference>
<comment type="caution">
    <text evidence="1">The sequence shown here is derived from an EMBL/GenBank/DDBJ whole genome shotgun (WGS) entry which is preliminary data.</text>
</comment>
<proteinExistence type="predicted"/>
<dbReference type="Proteomes" id="UP000299102">
    <property type="component" value="Unassembled WGS sequence"/>
</dbReference>
<evidence type="ECO:0000313" key="1">
    <source>
        <dbReference type="EMBL" id="GBP57143.1"/>
    </source>
</evidence>
<organism evidence="1 2">
    <name type="scientific">Eumeta variegata</name>
    <name type="common">Bagworm moth</name>
    <name type="synonym">Eumeta japonica</name>
    <dbReference type="NCBI Taxonomy" id="151549"/>
    <lineage>
        <taxon>Eukaryota</taxon>
        <taxon>Metazoa</taxon>
        <taxon>Ecdysozoa</taxon>
        <taxon>Arthropoda</taxon>
        <taxon>Hexapoda</taxon>
        <taxon>Insecta</taxon>
        <taxon>Pterygota</taxon>
        <taxon>Neoptera</taxon>
        <taxon>Endopterygota</taxon>
        <taxon>Lepidoptera</taxon>
        <taxon>Glossata</taxon>
        <taxon>Ditrysia</taxon>
        <taxon>Tineoidea</taxon>
        <taxon>Psychidae</taxon>
        <taxon>Oiketicinae</taxon>
        <taxon>Eumeta</taxon>
    </lineage>
</organism>
<name>A0A4C1X1V1_EUMVA</name>
<reference evidence="1 2" key="1">
    <citation type="journal article" date="2019" name="Commun. Biol.">
        <title>The bagworm genome reveals a unique fibroin gene that provides high tensile strength.</title>
        <authorList>
            <person name="Kono N."/>
            <person name="Nakamura H."/>
            <person name="Ohtoshi R."/>
            <person name="Tomita M."/>
            <person name="Numata K."/>
            <person name="Arakawa K."/>
        </authorList>
    </citation>
    <scope>NUCLEOTIDE SEQUENCE [LARGE SCALE GENOMIC DNA]</scope>
</reference>
<evidence type="ECO:0000313" key="2">
    <source>
        <dbReference type="Proteomes" id="UP000299102"/>
    </source>
</evidence>
<accession>A0A4C1X1V1</accession>
<protein>
    <submittedName>
        <fullName evidence="1">Uncharacterized protein</fullName>
    </submittedName>
</protein>
<sequence>MRGHQSEAENRGGRYCTTANRCNERMWRLCMKNAKCTATPPRIKYVQFLCAGGFAIYKLQWNRCIASLTSSSPWGTDSLRVDGQRSNSVIGCFKGLRPLSEPLVFNRPSWFFAIPSITGGDGKDNNLQDNNLVIMPLPRTPSLSTMLLCCGNPEEFQRFFAPLTPLCLLAASNEAVKAYGLTAGALVFQGVFSPCESDTPRAPGSTDCP</sequence>
<keyword evidence="2" id="KW-1185">Reference proteome</keyword>
<gene>
    <name evidence="1" type="ORF">EVAR_33386_1</name>
</gene>
<dbReference type="AlphaFoldDB" id="A0A4C1X1V1"/>